<organism evidence="1">
    <name type="scientific">Anguilla anguilla</name>
    <name type="common">European freshwater eel</name>
    <name type="synonym">Muraena anguilla</name>
    <dbReference type="NCBI Taxonomy" id="7936"/>
    <lineage>
        <taxon>Eukaryota</taxon>
        <taxon>Metazoa</taxon>
        <taxon>Chordata</taxon>
        <taxon>Craniata</taxon>
        <taxon>Vertebrata</taxon>
        <taxon>Euteleostomi</taxon>
        <taxon>Actinopterygii</taxon>
        <taxon>Neopterygii</taxon>
        <taxon>Teleostei</taxon>
        <taxon>Anguilliformes</taxon>
        <taxon>Anguillidae</taxon>
        <taxon>Anguilla</taxon>
    </lineage>
</organism>
<dbReference type="AlphaFoldDB" id="A0A0E9P804"/>
<evidence type="ECO:0008006" key="2">
    <source>
        <dbReference type="Google" id="ProtNLM"/>
    </source>
</evidence>
<evidence type="ECO:0000313" key="1">
    <source>
        <dbReference type="EMBL" id="JAH00746.1"/>
    </source>
</evidence>
<sequence length="46" mass="5710">MTEAIVNTKRTRTETMFGDRKRHDSSYSYSTRRYNKGYKYTKMRFF</sequence>
<name>A0A0E9P804_ANGAN</name>
<reference evidence="1" key="1">
    <citation type="submission" date="2014-11" db="EMBL/GenBank/DDBJ databases">
        <authorList>
            <person name="Amaro Gonzalez C."/>
        </authorList>
    </citation>
    <scope>NUCLEOTIDE SEQUENCE</scope>
</reference>
<accession>A0A0E9P804</accession>
<reference evidence="1" key="2">
    <citation type="journal article" date="2015" name="Fish Shellfish Immunol.">
        <title>Early steps in the European eel (Anguilla anguilla)-Vibrio vulnificus interaction in the gills: Role of the RtxA13 toxin.</title>
        <authorList>
            <person name="Callol A."/>
            <person name="Pajuelo D."/>
            <person name="Ebbesson L."/>
            <person name="Teles M."/>
            <person name="MacKenzie S."/>
            <person name="Amaro C."/>
        </authorList>
    </citation>
    <scope>NUCLEOTIDE SEQUENCE</scope>
</reference>
<dbReference type="EMBL" id="GBXM01107831">
    <property type="protein sequence ID" value="JAH00746.1"/>
    <property type="molecule type" value="Transcribed_RNA"/>
</dbReference>
<proteinExistence type="predicted"/>
<protein>
    <recommendedName>
        <fullName evidence="2">Transposase DDE domain-containing protein</fullName>
    </recommendedName>
</protein>